<name>A0ABN4BVR6_DEHRP</name>
<evidence type="ECO:0000313" key="1">
    <source>
        <dbReference type="EMBL" id="AHF11379.1"/>
    </source>
</evidence>
<sequence>MTPTRYRMLTGLTGFSVFGTEISHAEQKPDGTVVFDERYGKI</sequence>
<dbReference type="Proteomes" id="UP000018934">
    <property type="component" value="Chromosome"/>
</dbReference>
<organism evidence="1 2">
    <name type="scientific">Dehalobacter restrictus (strain DSM 9455 / PER-K23)</name>
    <dbReference type="NCBI Taxonomy" id="871738"/>
    <lineage>
        <taxon>Bacteria</taxon>
        <taxon>Bacillati</taxon>
        <taxon>Bacillota</taxon>
        <taxon>Clostridia</taxon>
        <taxon>Eubacteriales</taxon>
        <taxon>Desulfitobacteriaceae</taxon>
        <taxon>Dehalobacter</taxon>
    </lineage>
</organism>
<gene>
    <name evidence="1" type="ORF">DEHRE_09520</name>
</gene>
<accession>A0ABN4BVR6</accession>
<proteinExistence type="predicted"/>
<evidence type="ECO:0000313" key="2">
    <source>
        <dbReference type="Proteomes" id="UP000018934"/>
    </source>
</evidence>
<keyword evidence="2" id="KW-1185">Reference proteome</keyword>
<reference evidence="1 2" key="1">
    <citation type="journal article" date="2013" name="Stand. Genomic Sci.">
        <title>Complete genome sequence of Dehalobacter restrictus PER-K23(T.).</title>
        <authorList>
            <person name="Kruse T."/>
            <person name="Maillard J."/>
            <person name="Goodwin L."/>
            <person name="Woyke T."/>
            <person name="Teshima H."/>
            <person name="Bruce D."/>
            <person name="Detter C."/>
            <person name="Tapia R."/>
            <person name="Han C."/>
            <person name="Huntemann M."/>
            <person name="Wei C.L."/>
            <person name="Han J."/>
            <person name="Chen A."/>
            <person name="Kyrpides N."/>
            <person name="Szeto E."/>
            <person name="Markowitz V."/>
            <person name="Ivanova N."/>
            <person name="Pagani I."/>
            <person name="Pati A."/>
            <person name="Pitluck S."/>
            <person name="Nolan M."/>
            <person name="Holliger C."/>
            <person name="Smidt H."/>
        </authorList>
    </citation>
    <scope>NUCLEOTIDE SEQUENCE [LARGE SCALE GENOMIC DNA]</scope>
    <source>
        <strain evidence="2">DSM 9455</strain>
    </source>
</reference>
<protein>
    <submittedName>
        <fullName evidence="1">Uncharacterized protein</fullName>
    </submittedName>
</protein>
<dbReference type="EMBL" id="CP007033">
    <property type="protein sequence ID" value="AHF11379.1"/>
    <property type="molecule type" value="Genomic_DNA"/>
</dbReference>